<dbReference type="InterPro" id="IPR001387">
    <property type="entry name" value="Cro/C1-type_HTH"/>
</dbReference>
<comment type="caution">
    <text evidence="2">The sequence shown here is derived from an EMBL/GenBank/DDBJ whole genome shotgun (WGS) entry which is preliminary data.</text>
</comment>
<keyword evidence="3" id="KW-1185">Reference proteome</keyword>
<dbReference type="Proteomes" id="UP001299068">
    <property type="component" value="Unassembled WGS sequence"/>
</dbReference>
<dbReference type="SUPFAM" id="SSF47413">
    <property type="entry name" value="lambda repressor-like DNA-binding domains"/>
    <property type="match status" value="1"/>
</dbReference>
<dbReference type="InterPro" id="IPR010982">
    <property type="entry name" value="Lambda_DNA-bd_dom_sf"/>
</dbReference>
<dbReference type="PROSITE" id="PS50943">
    <property type="entry name" value="HTH_CROC1"/>
    <property type="match status" value="1"/>
</dbReference>
<dbReference type="CDD" id="cd00093">
    <property type="entry name" value="HTH_XRE"/>
    <property type="match status" value="1"/>
</dbReference>
<sequence>MAFNYSKLKGKIIEKFGTQNCFAKCLGVSERTLSLKLNSRRFFSQREIIKISELLDIDSDEIQLYFFEKKVQ</sequence>
<accession>A0ABS7L0F4</accession>
<dbReference type="Pfam" id="PF05339">
    <property type="entry name" value="DUF739"/>
    <property type="match status" value="1"/>
</dbReference>
<feature type="domain" description="HTH cro/C1-type" evidence="1">
    <location>
        <begin position="26"/>
        <end position="62"/>
    </location>
</feature>
<dbReference type="RefSeq" id="WP_221861788.1">
    <property type="nucleotide sequence ID" value="NZ_JAIKTU010000011.1"/>
</dbReference>
<dbReference type="EMBL" id="JAIKTU010000011">
    <property type="protein sequence ID" value="MBY0756546.1"/>
    <property type="molecule type" value="Genomic_DNA"/>
</dbReference>
<organism evidence="2 3">
    <name type="scientific">Clostridium sardiniense</name>
    <name type="common">Clostridium absonum</name>
    <dbReference type="NCBI Taxonomy" id="29369"/>
    <lineage>
        <taxon>Bacteria</taxon>
        <taxon>Bacillati</taxon>
        <taxon>Bacillota</taxon>
        <taxon>Clostridia</taxon>
        <taxon>Eubacteriales</taxon>
        <taxon>Clostridiaceae</taxon>
        <taxon>Clostridium</taxon>
    </lineage>
</organism>
<dbReference type="InterPro" id="IPR008003">
    <property type="entry name" value="DUF739"/>
</dbReference>
<dbReference type="Gene3D" id="1.10.260.40">
    <property type="entry name" value="lambda repressor-like DNA-binding domains"/>
    <property type="match status" value="1"/>
</dbReference>
<gene>
    <name evidence="2" type="ORF">K5V21_13945</name>
</gene>
<evidence type="ECO:0000313" key="3">
    <source>
        <dbReference type="Proteomes" id="UP001299068"/>
    </source>
</evidence>
<proteinExistence type="predicted"/>
<reference evidence="2 3" key="1">
    <citation type="journal article" date="2021" name="Cell Host Microbe">
        <title>in vivo commensal control of Clostridioides difficile virulence.</title>
        <authorList>
            <person name="Girinathan B.P."/>
            <person name="Dibenedetto N."/>
            <person name="Worley J.N."/>
            <person name="Peltier J."/>
            <person name="Arrieta-Ortiz M.L."/>
            <person name="Rupa Christinal Immanuel S."/>
            <person name="Lavin R."/>
            <person name="Delaney M.L."/>
            <person name="Cummins C."/>
            <person name="Hoffmann M."/>
            <person name="Luo Y."/>
            <person name="Gonzalez-Escalona N."/>
            <person name="Allard M."/>
            <person name="Onderdonk A.B."/>
            <person name="Gerber G.K."/>
            <person name="Sonenshein A.L."/>
            <person name="Baliga N."/>
            <person name="Dupuy B."/>
            <person name="Bry L."/>
        </authorList>
    </citation>
    <scope>NUCLEOTIDE SEQUENCE [LARGE SCALE GENOMIC DNA]</scope>
    <source>
        <strain evidence="2 3">DSM 599</strain>
    </source>
</reference>
<name>A0ABS7L0F4_CLOSR</name>
<evidence type="ECO:0000259" key="1">
    <source>
        <dbReference type="PROSITE" id="PS50943"/>
    </source>
</evidence>
<protein>
    <submittedName>
        <fullName evidence="2">DUF739 family protein</fullName>
    </submittedName>
</protein>
<evidence type="ECO:0000313" key="2">
    <source>
        <dbReference type="EMBL" id="MBY0756546.1"/>
    </source>
</evidence>